<proteinExistence type="predicted"/>
<feature type="transmembrane region" description="Helical" evidence="1">
    <location>
        <begin position="250"/>
        <end position="270"/>
    </location>
</feature>
<accession>A0A839IQ31</accession>
<evidence type="ECO:0008006" key="4">
    <source>
        <dbReference type="Google" id="ProtNLM"/>
    </source>
</evidence>
<feature type="transmembrane region" description="Helical" evidence="1">
    <location>
        <begin position="113"/>
        <end position="134"/>
    </location>
</feature>
<feature type="transmembrane region" description="Helical" evidence="1">
    <location>
        <begin position="87"/>
        <end position="107"/>
    </location>
</feature>
<feature type="transmembrane region" description="Helical" evidence="1">
    <location>
        <begin position="203"/>
        <end position="224"/>
    </location>
</feature>
<keyword evidence="1" id="KW-0812">Transmembrane</keyword>
<keyword evidence="1" id="KW-1133">Transmembrane helix</keyword>
<feature type="transmembrane region" description="Helical" evidence="1">
    <location>
        <begin position="308"/>
        <end position="325"/>
    </location>
</feature>
<feature type="transmembrane region" description="Helical" evidence="1">
    <location>
        <begin position="277"/>
        <end position="296"/>
    </location>
</feature>
<comment type="caution">
    <text evidence="2">The sequence shown here is derived from an EMBL/GenBank/DDBJ whole genome shotgun (WGS) entry which is preliminary data.</text>
</comment>
<organism evidence="2 3">
    <name type="scientific">Oceanospirillum sediminis</name>
    <dbReference type="NCBI Taxonomy" id="2760088"/>
    <lineage>
        <taxon>Bacteria</taxon>
        <taxon>Pseudomonadati</taxon>
        <taxon>Pseudomonadota</taxon>
        <taxon>Gammaproteobacteria</taxon>
        <taxon>Oceanospirillales</taxon>
        <taxon>Oceanospirillaceae</taxon>
        <taxon>Oceanospirillum</taxon>
    </lineage>
</organism>
<keyword evidence="1" id="KW-0472">Membrane</keyword>
<evidence type="ECO:0000313" key="3">
    <source>
        <dbReference type="Proteomes" id="UP000565262"/>
    </source>
</evidence>
<dbReference type="RefSeq" id="WP_182808413.1">
    <property type="nucleotide sequence ID" value="NZ_JACJFM010000008.1"/>
</dbReference>
<dbReference type="Proteomes" id="UP000565262">
    <property type="component" value="Unassembled WGS sequence"/>
</dbReference>
<evidence type="ECO:0000313" key="2">
    <source>
        <dbReference type="EMBL" id="MBB1486632.1"/>
    </source>
</evidence>
<feature type="transmembrane region" description="Helical" evidence="1">
    <location>
        <begin position="167"/>
        <end position="196"/>
    </location>
</feature>
<gene>
    <name evidence="2" type="ORF">H4O21_08415</name>
</gene>
<keyword evidence="3" id="KW-1185">Reference proteome</keyword>
<protein>
    <recommendedName>
        <fullName evidence="4">Glycosyltransferase RgtA/B/C/D-like domain-containing protein</fullName>
    </recommendedName>
</protein>
<dbReference type="EMBL" id="JACJFM010000008">
    <property type="protein sequence ID" value="MBB1486632.1"/>
    <property type="molecule type" value="Genomic_DNA"/>
</dbReference>
<reference evidence="2 3" key="1">
    <citation type="submission" date="2020-08" db="EMBL/GenBank/DDBJ databases">
        <title>Oceanospirillum sp. nov. isolated from marine sediment.</title>
        <authorList>
            <person name="Ji X."/>
        </authorList>
    </citation>
    <scope>NUCLEOTIDE SEQUENCE [LARGE SCALE GENOMIC DNA]</scope>
    <source>
        <strain evidence="2 3">D5</strain>
    </source>
</reference>
<evidence type="ECO:0000256" key="1">
    <source>
        <dbReference type="SAM" id="Phobius"/>
    </source>
</evidence>
<name>A0A839IQ31_9GAMM</name>
<feature type="transmembrane region" description="Helical" evidence="1">
    <location>
        <begin position="141"/>
        <end position="161"/>
    </location>
</feature>
<dbReference type="AlphaFoldDB" id="A0A839IQ31"/>
<feature type="transmembrane region" description="Helical" evidence="1">
    <location>
        <begin position="62"/>
        <end position="80"/>
    </location>
</feature>
<sequence length="523" mass="58393">MDERKASAIVITAACTVLISALMAQSEWVIFSEDDAHIIQLVLDQNWLSPYLESDEYQKLSVVHYTPILLTAYKALITAAGISSEAYLLAQALILAAIMVLVTRLSAHYSGHALATVLVCLLFLSDMNLISVAYRFYTLHYLLGALASLTCFILLCSPYQNAGFWKAVLLFIATLFALLCKEIYFMLPPLLLFICIRDKRMSAALAVLLASITYLILRIQVLGISDEGRTGNSMLTDLLSLSGQQWQTFAIWYLQHNAIIALTALLAFFYASFRQKLLFIAAGLFLAPALGAPHAISAPEQHADRVLLAFHLGLIVVSSTVLTPLLTSRLKLFLSSTALILIIVPGQAFSIQNFRLQQESLPAYPINAFIQNYSGSSPVTLLTSLNYQEGQWMTVFRLMGKPWLQVTQNCLAAFAQYNEGRTLMIFDSEGAEVTDHSQYTCQRSELRPDIVHDPGYRDGVLSWEIMPHSPGAITGVMFIRRGLSVPVPVFREKLIRPAPDEPYQIFSMKDGRWWFSPIRTLQF</sequence>
<feature type="transmembrane region" description="Helical" evidence="1">
    <location>
        <begin position="332"/>
        <end position="351"/>
    </location>
</feature>